<keyword evidence="13" id="KW-1185">Reference proteome</keyword>
<dbReference type="EMBL" id="VDUY01000005">
    <property type="protein sequence ID" value="TXL64779.1"/>
    <property type="molecule type" value="Genomic_DNA"/>
</dbReference>
<evidence type="ECO:0000256" key="1">
    <source>
        <dbReference type="ARBA" id="ARBA00005715"/>
    </source>
</evidence>
<evidence type="ECO:0000256" key="4">
    <source>
        <dbReference type="ARBA" id="ARBA00022741"/>
    </source>
</evidence>
<dbReference type="GO" id="GO:0005524">
    <property type="term" value="F:ATP binding"/>
    <property type="evidence" value="ECO:0007669"/>
    <property type="project" value="UniProtKB-KW"/>
</dbReference>
<dbReference type="AlphaFoldDB" id="A0A5C8NUD0"/>
<dbReference type="GO" id="GO:0050570">
    <property type="term" value="F:4-hydroxythreonine-4-phosphate dehydrogenase activity"/>
    <property type="evidence" value="ECO:0007669"/>
    <property type="project" value="UniProtKB-EC"/>
</dbReference>
<dbReference type="RefSeq" id="WP_147705028.1">
    <property type="nucleotide sequence ID" value="NZ_VDUY01000005.1"/>
</dbReference>
<accession>A0A5C8NUD0</accession>
<evidence type="ECO:0000259" key="10">
    <source>
        <dbReference type="Pfam" id="PF07005"/>
    </source>
</evidence>
<dbReference type="Pfam" id="PF07005">
    <property type="entry name" value="SBD_N"/>
    <property type="match status" value="1"/>
</dbReference>
<dbReference type="InterPro" id="IPR031475">
    <property type="entry name" value="NBD_C"/>
</dbReference>
<dbReference type="PANTHER" id="PTHR30004">
    <property type="entry name" value="4-HYDROXYTHREONINE-4-PHOSPHATE DEHYDROGENASE"/>
    <property type="match status" value="1"/>
</dbReference>
<dbReference type="PANTHER" id="PTHR30004:SF6">
    <property type="entry name" value="D-THREONATE 4-PHOSPHATE DEHYDROGENASE"/>
    <property type="match status" value="1"/>
</dbReference>
<evidence type="ECO:0000256" key="9">
    <source>
        <dbReference type="ARBA" id="ARBA00023277"/>
    </source>
</evidence>
<evidence type="ECO:0000313" key="13">
    <source>
        <dbReference type="Proteomes" id="UP000321548"/>
    </source>
</evidence>
<dbReference type="Proteomes" id="UP000321548">
    <property type="component" value="Unassembled WGS sequence"/>
</dbReference>
<name>A0A5C8NUD0_9BURK</name>
<dbReference type="SUPFAM" id="SSF142764">
    <property type="entry name" value="YgbK-like"/>
    <property type="match status" value="1"/>
</dbReference>
<keyword evidence="5" id="KW-0418">Kinase</keyword>
<keyword evidence="7 12" id="KW-0560">Oxidoreductase</keyword>
<protein>
    <submittedName>
        <fullName evidence="12">4-hydroxythreonine-4-phosphate dehydrogenase PdxA</fullName>
        <ecNumber evidence="12">1.1.1.262</ecNumber>
    </submittedName>
</protein>
<dbReference type="GO" id="GO:0046872">
    <property type="term" value="F:metal ion binding"/>
    <property type="evidence" value="ECO:0007669"/>
    <property type="project" value="UniProtKB-KW"/>
</dbReference>
<dbReference type="OrthoDB" id="9801783at2"/>
<dbReference type="InterPro" id="IPR010737">
    <property type="entry name" value="4-carb_acid_sugar_kinase_N"/>
</dbReference>
<keyword evidence="4" id="KW-0547">Nucleotide-binding</keyword>
<dbReference type="Gene3D" id="3.40.50.10840">
    <property type="entry name" value="Putative sugar-binding, N-terminal domain"/>
    <property type="match status" value="1"/>
</dbReference>
<gene>
    <name evidence="12" type="primary">pdxA</name>
    <name evidence="12" type="ORF">FHP08_13665</name>
</gene>
<evidence type="ECO:0000256" key="3">
    <source>
        <dbReference type="ARBA" id="ARBA00022723"/>
    </source>
</evidence>
<sequence>MSATVPLPTPRLAGTVAGTILIVADDLSGAADCAAAFASAGARAIVSLAALPAARPADGSVLAVDTDSRALPPGEAVRRVRAAIANRPPGTLVYKKIDSTLRGHLAGELAAALDAMPEAAGAVLAPAFPQQGRTLAGGRCFVNGEPLATTALWRGAGIAGPADPVARLQAEGLSAVSLAPAPAGGEQALADRIAQAFAAGVRVAVCDASSVEELSRLARSLALLDRTPLIAGSAGLARSLAALRRRPPAPRDASPTQVPGRPVGPVLTVIGSRAPVARAQAAAIVSATGALAVAVPAARLVAEPPDVAAGDAIAAALAAGRHAVLTVGDGETDLSLSLAIARGLARLAAPAAAHAGGLVLTGGDTARAVLDALGTSAIELLGEVEPGVPLARAASLPLLCLKAGGFGNANTLLHAVQALERETKRMKRPVIAITMGDAAGVGPEIIMKALARPEVHARLRPVVVGDARRLEAAGKRVGSRLRVRRIDDSRGIAVPPEPDTVDCIDLGLIPDGLPFGQLSAAAGEGAFRFIERAAKLAAAGQVDAICTAPLNKEALHAAGHKYPGHTELLARLTGTDEVSMLLMAPKLRVIHVTTHIGLLDAVERIEPGLVERTIARGRELLVRAGIANPRIAVCGINPHAGENGLFGRGEEEAKIEPAVAACQARGWAVQGPLPADTLFYRATRGDFDLVVAMYHDQGHGPVKVLGLEAGVNVTVGLPFVRTSVDHGTAFDIAGTGRADDQSLVEALMQAVELAPRKG</sequence>
<keyword evidence="2" id="KW-0808">Transferase</keyword>
<keyword evidence="8" id="KW-0520">NAD</keyword>
<keyword evidence="3" id="KW-0479">Metal-binding</keyword>
<comment type="caution">
    <text evidence="12">The sequence shown here is derived from an EMBL/GenBank/DDBJ whole genome shotgun (WGS) entry which is preliminary data.</text>
</comment>
<dbReference type="Pfam" id="PF17042">
    <property type="entry name" value="NBD_C"/>
    <property type="match status" value="1"/>
</dbReference>
<dbReference type="GO" id="GO:0051287">
    <property type="term" value="F:NAD binding"/>
    <property type="evidence" value="ECO:0007669"/>
    <property type="project" value="InterPro"/>
</dbReference>
<evidence type="ECO:0000259" key="11">
    <source>
        <dbReference type="Pfam" id="PF17042"/>
    </source>
</evidence>
<dbReference type="InterPro" id="IPR037051">
    <property type="entry name" value="4-carb_acid_sugar_kinase_N_sf"/>
</dbReference>
<feature type="domain" description="Four-carbon acid sugar kinase nucleotide binding" evidence="11">
    <location>
        <begin position="267"/>
        <end position="412"/>
    </location>
</feature>
<evidence type="ECO:0000256" key="6">
    <source>
        <dbReference type="ARBA" id="ARBA00022840"/>
    </source>
</evidence>
<dbReference type="InterPro" id="IPR042213">
    <property type="entry name" value="NBD_C_sf"/>
</dbReference>
<feature type="domain" description="Four-carbon acid sugar kinase N-terminal" evidence="10">
    <location>
        <begin position="20"/>
        <end position="240"/>
    </location>
</feature>
<proteinExistence type="inferred from homology"/>
<keyword evidence="6" id="KW-0067">ATP-binding</keyword>
<dbReference type="SUPFAM" id="SSF53659">
    <property type="entry name" value="Isocitrate/Isopropylmalate dehydrogenase-like"/>
    <property type="match status" value="1"/>
</dbReference>
<dbReference type="Gene3D" id="3.40.980.20">
    <property type="entry name" value="Four-carbon acid sugar kinase, nucleotide binding domain"/>
    <property type="match status" value="1"/>
</dbReference>
<dbReference type="Gene3D" id="3.40.718.10">
    <property type="entry name" value="Isopropylmalate Dehydrogenase"/>
    <property type="match status" value="1"/>
</dbReference>
<dbReference type="EC" id="1.1.1.262" evidence="12"/>
<organism evidence="12 13">
    <name type="scientific">Zeimonas arvi</name>
    <dbReference type="NCBI Taxonomy" id="2498847"/>
    <lineage>
        <taxon>Bacteria</taxon>
        <taxon>Pseudomonadati</taxon>
        <taxon>Pseudomonadota</taxon>
        <taxon>Betaproteobacteria</taxon>
        <taxon>Burkholderiales</taxon>
        <taxon>Burkholderiaceae</taxon>
        <taxon>Zeimonas</taxon>
    </lineage>
</organism>
<evidence type="ECO:0000256" key="8">
    <source>
        <dbReference type="ARBA" id="ARBA00023027"/>
    </source>
</evidence>
<dbReference type="InterPro" id="IPR005255">
    <property type="entry name" value="PdxA_fam"/>
</dbReference>
<evidence type="ECO:0000313" key="12">
    <source>
        <dbReference type="EMBL" id="TXL64779.1"/>
    </source>
</evidence>
<evidence type="ECO:0000256" key="5">
    <source>
        <dbReference type="ARBA" id="ARBA00022777"/>
    </source>
</evidence>
<dbReference type="Pfam" id="PF04166">
    <property type="entry name" value="PdxA"/>
    <property type="match status" value="1"/>
</dbReference>
<evidence type="ECO:0000256" key="2">
    <source>
        <dbReference type="ARBA" id="ARBA00022679"/>
    </source>
</evidence>
<keyword evidence="9" id="KW-0119">Carbohydrate metabolism</keyword>
<comment type="similarity">
    <text evidence="1">Belongs to the four-carbon acid sugar kinase family.</text>
</comment>
<reference evidence="12 13" key="1">
    <citation type="submission" date="2019-06" db="EMBL/GenBank/DDBJ databases">
        <title>Quisquiliibacterium sp. nov., isolated from a maize field.</title>
        <authorList>
            <person name="Lin S.-Y."/>
            <person name="Tsai C.-F."/>
            <person name="Young C.-C."/>
        </authorList>
    </citation>
    <scope>NUCLEOTIDE SEQUENCE [LARGE SCALE GENOMIC DNA]</scope>
    <source>
        <strain evidence="12 13">CC-CFT501</strain>
    </source>
</reference>
<evidence type="ECO:0000256" key="7">
    <source>
        <dbReference type="ARBA" id="ARBA00023002"/>
    </source>
</evidence>
<dbReference type="NCBIfam" id="TIGR00557">
    <property type="entry name" value="pdxA"/>
    <property type="match status" value="1"/>
</dbReference>
<dbReference type="GO" id="GO:0016301">
    <property type="term" value="F:kinase activity"/>
    <property type="evidence" value="ECO:0007669"/>
    <property type="project" value="UniProtKB-KW"/>
</dbReference>